<reference evidence="10" key="1">
    <citation type="submission" date="2021-01" db="EMBL/GenBank/DDBJ databases">
        <authorList>
            <consortium name="Genoscope - CEA"/>
            <person name="William W."/>
        </authorList>
    </citation>
    <scope>NUCLEOTIDE SEQUENCE</scope>
</reference>
<organism evidence="10 11">
    <name type="scientific">Paramecium primaurelia</name>
    <dbReference type="NCBI Taxonomy" id="5886"/>
    <lineage>
        <taxon>Eukaryota</taxon>
        <taxon>Sar</taxon>
        <taxon>Alveolata</taxon>
        <taxon>Ciliophora</taxon>
        <taxon>Intramacronucleata</taxon>
        <taxon>Oligohymenophorea</taxon>
        <taxon>Peniculida</taxon>
        <taxon>Parameciidae</taxon>
        <taxon>Paramecium</taxon>
    </lineage>
</organism>
<dbReference type="PANTHER" id="PTHR14083:SF0">
    <property type="entry name" value="YIP1D-INTERACTING FACTOR 1, ISOFORM C"/>
    <property type="match status" value="1"/>
</dbReference>
<evidence type="ECO:0000256" key="4">
    <source>
        <dbReference type="ARBA" id="ARBA00022824"/>
    </source>
</evidence>
<dbReference type="EMBL" id="CAJJDM010000012">
    <property type="protein sequence ID" value="CAD8050613.1"/>
    <property type="molecule type" value="Genomic_DNA"/>
</dbReference>
<dbReference type="GO" id="GO:0006888">
    <property type="term" value="P:endoplasmic reticulum to Golgi vesicle-mediated transport"/>
    <property type="evidence" value="ECO:0007669"/>
    <property type="project" value="UniProtKB-UniRule"/>
</dbReference>
<proteinExistence type="inferred from homology"/>
<keyword evidence="5 9" id="KW-0653">Protein transport</keyword>
<dbReference type="Pfam" id="PF03878">
    <property type="entry name" value="YIF1"/>
    <property type="match status" value="1"/>
</dbReference>
<dbReference type="GO" id="GO:0030134">
    <property type="term" value="C:COPII-coated ER to Golgi transport vesicle"/>
    <property type="evidence" value="ECO:0007669"/>
    <property type="project" value="TreeGrafter"/>
</dbReference>
<dbReference type="AlphaFoldDB" id="A0A8S1K863"/>
<evidence type="ECO:0000256" key="2">
    <source>
        <dbReference type="ARBA" id="ARBA00022448"/>
    </source>
</evidence>
<keyword evidence="2 9" id="KW-0813">Transport</keyword>
<keyword evidence="3 9" id="KW-0812">Transmembrane</keyword>
<keyword evidence="6 9" id="KW-1133">Transmembrane helix</keyword>
<evidence type="ECO:0000313" key="10">
    <source>
        <dbReference type="EMBL" id="CAD8050613.1"/>
    </source>
</evidence>
<evidence type="ECO:0000256" key="5">
    <source>
        <dbReference type="ARBA" id="ARBA00022927"/>
    </source>
</evidence>
<keyword evidence="11" id="KW-1185">Reference proteome</keyword>
<protein>
    <recommendedName>
        <fullName evidence="9">Protein YIF1</fullName>
    </recommendedName>
</protein>
<dbReference type="Proteomes" id="UP000688137">
    <property type="component" value="Unassembled WGS sequence"/>
</dbReference>
<dbReference type="InterPro" id="IPR005578">
    <property type="entry name" value="Yif1_fam"/>
</dbReference>
<keyword evidence="8 9" id="KW-0472">Membrane</keyword>
<evidence type="ECO:0000256" key="1">
    <source>
        <dbReference type="ARBA" id="ARBA00009727"/>
    </source>
</evidence>
<comment type="subcellular location">
    <subcellularLocation>
        <location evidence="9">Endoplasmic reticulum membrane</location>
        <topology evidence="9">Multi-pass membrane protein</topology>
    </subcellularLocation>
    <subcellularLocation>
        <location evidence="9">Golgi apparatus membrane</location>
        <topology evidence="9">Multi-pass membrane protein</topology>
    </subcellularLocation>
</comment>
<comment type="caution">
    <text evidence="10">The sequence shown here is derived from an EMBL/GenBank/DDBJ whole genome shotgun (WGS) entry which is preliminary data.</text>
</comment>
<dbReference type="GO" id="GO:0005793">
    <property type="term" value="C:endoplasmic reticulum-Golgi intermediate compartment"/>
    <property type="evidence" value="ECO:0007669"/>
    <property type="project" value="UniProtKB-UniRule"/>
</dbReference>
<dbReference type="OMA" id="NWEVRYS"/>
<evidence type="ECO:0000256" key="3">
    <source>
        <dbReference type="ARBA" id="ARBA00022692"/>
    </source>
</evidence>
<dbReference type="GO" id="GO:0005789">
    <property type="term" value="C:endoplasmic reticulum membrane"/>
    <property type="evidence" value="ECO:0007669"/>
    <property type="project" value="UniProtKB-SubCell"/>
</dbReference>
<comment type="function">
    <text evidence="9">Has a role in transport between endoplasmic reticulum and Golgi.</text>
</comment>
<dbReference type="PANTHER" id="PTHR14083">
    <property type="entry name" value="YIP1 INTERACTING FACTOR HOMOLOG YIF1 PROTEIN"/>
    <property type="match status" value="1"/>
</dbReference>
<gene>
    <name evidence="10" type="ORF">PPRIM_AZ9-3.1.T0170145</name>
</gene>
<keyword evidence="7 9" id="KW-0333">Golgi apparatus</keyword>
<evidence type="ECO:0000313" key="11">
    <source>
        <dbReference type="Proteomes" id="UP000688137"/>
    </source>
</evidence>
<evidence type="ECO:0000256" key="6">
    <source>
        <dbReference type="ARBA" id="ARBA00022989"/>
    </source>
</evidence>
<dbReference type="GO" id="GO:0000139">
    <property type="term" value="C:Golgi membrane"/>
    <property type="evidence" value="ECO:0007669"/>
    <property type="project" value="UniProtKB-SubCell"/>
</dbReference>
<feature type="transmembrane region" description="Helical" evidence="9">
    <location>
        <begin position="149"/>
        <end position="171"/>
    </location>
</feature>
<evidence type="ECO:0000256" key="9">
    <source>
        <dbReference type="RuleBase" id="RU368073"/>
    </source>
</evidence>
<comment type="similarity">
    <text evidence="1 9">Belongs to the YIF1 family.</text>
</comment>
<evidence type="ECO:0000256" key="7">
    <source>
        <dbReference type="ARBA" id="ARBA00023034"/>
    </source>
</evidence>
<accession>A0A8S1K863</accession>
<evidence type="ECO:0000256" key="8">
    <source>
        <dbReference type="ARBA" id="ARBA00023136"/>
    </source>
</evidence>
<name>A0A8S1K863_PARPR</name>
<comment type="caution">
    <text evidence="9">Lacks conserved residue(s) required for the propagation of feature annotation.</text>
</comment>
<keyword evidence="4 9" id="KW-0256">Endoplasmic reticulum</keyword>
<feature type="transmembrane region" description="Helical" evidence="9">
    <location>
        <begin position="192"/>
        <end position="223"/>
    </location>
</feature>
<dbReference type="GO" id="GO:0015031">
    <property type="term" value="P:protein transport"/>
    <property type="evidence" value="ECO:0007669"/>
    <property type="project" value="UniProtKB-KW"/>
</dbReference>
<sequence>MKPQQDTSTDPFAFAFNPQNIENTVNKAKNTLDNPFIGMAYAGLGKKFSGIGDKYDSFLNSVFSSQYRFYFDVDNMYVVKKSIMTLAPYLYGGNWTLNSEFQAISPTENVHAPDLYLPLMSLVTFVLLRCLSLGINNKTQFSPGYIVDSFWKCFVISLLEVIIIKIVFCFLDGIRVNTVDLVSHLNYRYCSLCALMIFNILTNGLFSFFGTFYVLICQGIFVYKTLQRYSPSHNQSALELSSFGSKITILLALLQPSCSWILLSFGQ</sequence>